<reference evidence="3 4" key="1">
    <citation type="submission" date="2024-09" db="EMBL/GenBank/DDBJ databases">
        <title>Chromosome-scale assembly of Riccia sorocarpa.</title>
        <authorList>
            <person name="Paukszto L."/>
        </authorList>
    </citation>
    <scope>NUCLEOTIDE SEQUENCE [LARGE SCALE GENOMIC DNA]</scope>
    <source>
        <strain evidence="3">LP-2024</strain>
        <tissue evidence="3">Aerial parts of the thallus</tissue>
    </source>
</reference>
<evidence type="ECO:0000313" key="4">
    <source>
        <dbReference type="Proteomes" id="UP001633002"/>
    </source>
</evidence>
<protein>
    <recommendedName>
        <fullName evidence="2">Replitron HUH endonuclease domain-containing protein</fullName>
    </recommendedName>
</protein>
<accession>A0ABD3I6I8</accession>
<evidence type="ECO:0000256" key="1">
    <source>
        <dbReference type="SAM" id="MobiDB-lite"/>
    </source>
</evidence>
<feature type="region of interest" description="Disordered" evidence="1">
    <location>
        <begin position="211"/>
        <end position="235"/>
    </location>
</feature>
<evidence type="ECO:0000259" key="2">
    <source>
        <dbReference type="Pfam" id="PF21859"/>
    </source>
</evidence>
<feature type="domain" description="Replitron HUH endonuclease" evidence="2">
    <location>
        <begin position="63"/>
        <end position="180"/>
    </location>
</feature>
<proteinExistence type="predicted"/>
<dbReference type="Proteomes" id="UP001633002">
    <property type="component" value="Unassembled WGS sequence"/>
</dbReference>
<sequence length="285" mass="31657">MEESNAIAGSERRKSTRMKAQARAKATRPAEEQDILANTKARFGKKVPKRHMNVSLTVGRIDADIDPSVFDSLAQFIEENAAVGMIAMERGDSQLQLHIQGVLSIKASSTRGLKGDISSAIGWKEYGPPGGSICVKSLTEKGLHTLLGMVGYCLKDENELHYRIYTKNIIEDQMDEGRRRFVMYGSAAYKSRELAEMKAKLTEISPANEVEAKENDTQVEVKEEPPELKTEPMDVDPLNHIDTVHVEDFNREGYTTDQVEVLLDNGYGIASRPTATSLPEYIPLV</sequence>
<name>A0ABD3I6I8_9MARC</name>
<dbReference type="Pfam" id="PF21859">
    <property type="entry name" value="Replitron_HUH"/>
    <property type="match status" value="1"/>
</dbReference>
<keyword evidence="4" id="KW-1185">Reference proteome</keyword>
<organism evidence="3 4">
    <name type="scientific">Riccia sorocarpa</name>
    <dbReference type="NCBI Taxonomy" id="122646"/>
    <lineage>
        <taxon>Eukaryota</taxon>
        <taxon>Viridiplantae</taxon>
        <taxon>Streptophyta</taxon>
        <taxon>Embryophyta</taxon>
        <taxon>Marchantiophyta</taxon>
        <taxon>Marchantiopsida</taxon>
        <taxon>Marchantiidae</taxon>
        <taxon>Marchantiales</taxon>
        <taxon>Ricciaceae</taxon>
        <taxon>Riccia</taxon>
    </lineage>
</organism>
<evidence type="ECO:0000313" key="3">
    <source>
        <dbReference type="EMBL" id="KAL3698926.1"/>
    </source>
</evidence>
<comment type="caution">
    <text evidence="3">The sequence shown here is derived from an EMBL/GenBank/DDBJ whole genome shotgun (WGS) entry which is preliminary data.</text>
</comment>
<feature type="compositionally biased region" description="Basic residues" evidence="1">
    <location>
        <begin position="14"/>
        <end position="26"/>
    </location>
</feature>
<feature type="region of interest" description="Disordered" evidence="1">
    <location>
        <begin position="1"/>
        <end position="32"/>
    </location>
</feature>
<gene>
    <name evidence="3" type="ORF">R1sor_016948</name>
</gene>
<dbReference type="InterPro" id="IPR054424">
    <property type="entry name" value="Replitron_HUH"/>
</dbReference>
<dbReference type="AlphaFoldDB" id="A0ABD3I6I8"/>
<dbReference type="EMBL" id="JBJQOH010000001">
    <property type="protein sequence ID" value="KAL3698926.1"/>
    <property type="molecule type" value="Genomic_DNA"/>
</dbReference>